<dbReference type="STRING" id="349163.Acry_1790"/>
<dbReference type="InterPro" id="IPR004175">
    <property type="entry name" value="RNA_CPDase"/>
</dbReference>
<dbReference type="NCBIfam" id="TIGR02258">
    <property type="entry name" value="2_5_ligase"/>
    <property type="match status" value="1"/>
</dbReference>
<reference evidence="4 5" key="1">
    <citation type="submission" date="2007-05" db="EMBL/GenBank/DDBJ databases">
        <title>Complete sequence of chromosome of Acidiphilium cryptum JF-5.</title>
        <authorList>
            <consortium name="US DOE Joint Genome Institute"/>
            <person name="Copeland A."/>
            <person name="Lucas S."/>
            <person name="Lapidus A."/>
            <person name="Barry K."/>
            <person name="Detter J.C."/>
            <person name="Glavina del Rio T."/>
            <person name="Hammon N."/>
            <person name="Israni S."/>
            <person name="Dalin E."/>
            <person name="Tice H."/>
            <person name="Pitluck S."/>
            <person name="Sims D."/>
            <person name="Brettin T."/>
            <person name="Bruce D."/>
            <person name="Han C."/>
            <person name="Schmutz J."/>
            <person name="Larimer F."/>
            <person name="Land M."/>
            <person name="Hauser L."/>
            <person name="Kyrpides N."/>
            <person name="Kim E."/>
            <person name="Magnuson T."/>
            <person name="Richardson P."/>
        </authorList>
    </citation>
    <scope>NUCLEOTIDE SEQUENCE [LARGE SCALE GENOMIC DNA]</scope>
    <source>
        <strain evidence="4 5">JF-5</strain>
    </source>
</reference>
<evidence type="ECO:0000256" key="2">
    <source>
        <dbReference type="HAMAP-Rule" id="MF_01940"/>
    </source>
</evidence>
<evidence type="ECO:0000313" key="5">
    <source>
        <dbReference type="Proteomes" id="UP000000245"/>
    </source>
</evidence>
<feature type="domain" description="Phosphoesterase HXTX" evidence="3">
    <location>
        <begin position="10"/>
        <end position="77"/>
    </location>
</feature>
<dbReference type="Proteomes" id="UP000000245">
    <property type="component" value="Chromosome"/>
</dbReference>
<dbReference type="InterPro" id="IPR009097">
    <property type="entry name" value="Cyclic_Pdiesterase"/>
</dbReference>
<dbReference type="HAMAP" id="MF_01940">
    <property type="entry name" value="RNA_CPDase"/>
    <property type="match status" value="1"/>
</dbReference>
<keyword evidence="5" id="KW-1185">Reference proteome</keyword>
<accession>A5FZG1</accession>
<dbReference type="InterPro" id="IPR014051">
    <property type="entry name" value="Phosphoesterase_HXTX"/>
</dbReference>
<dbReference type="RefSeq" id="WP_011942491.1">
    <property type="nucleotide sequence ID" value="NC_009484.1"/>
</dbReference>
<feature type="active site" description="Proton donor" evidence="2">
    <location>
        <position position="36"/>
    </location>
</feature>
<feature type="domain" description="Phosphoesterase HXTX" evidence="3">
    <location>
        <begin position="91"/>
        <end position="168"/>
    </location>
</feature>
<dbReference type="AlphaFoldDB" id="A5FZG1"/>
<organism evidence="4 5">
    <name type="scientific">Acidiphilium cryptum (strain JF-5)</name>
    <dbReference type="NCBI Taxonomy" id="349163"/>
    <lineage>
        <taxon>Bacteria</taxon>
        <taxon>Pseudomonadati</taxon>
        <taxon>Pseudomonadota</taxon>
        <taxon>Alphaproteobacteria</taxon>
        <taxon>Acetobacterales</taxon>
        <taxon>Acidocellaceae</taxon>
        <taxon>Acidiphilium</taxon>
    </lineage>
</organism>
<keyword evidence="1 2" id="KW-0378">Hydrolase</keyword>
<evidence type="ECO:0000256" key="1">
    <source>
        <dbReference type="ARBA" id="ARBA00022801"/>
    </source>
</evidence>
<feature type="short sequence motif" description="HXTX 1" evidence="2">
    <location>
        <begin position="36"/>
        <end position="39"/>
    </location>
</feature>
<protein>
    <recommendedName>
        <fullName evidence="2">RNA 2',3'-cyclic phosphodiesterase</fullName>
        <shortName evidence="2">RNA 2',3'-CPDase</shortName>
        <ecNumber evidence="2">3.1.4.58</ecNumber>
    </recommendedName>
</protein>
<name>A5FZG1_ACICJ</name>
<evidence type="ECO:0000259" key="3">
    <source>
        <dbReference type="Pfam" id="PF02834"/>
    </source>
</evidence>
<dbReference type="GO" id="GO:0016874">
    <property type="term" value="F:ligase activity"/>
    <property type="evidence" value="ECO:0007669"/>
    <property type="project" value="UniProtKB-KW"/>
</dbReference>
<dbReference type="GO" id="GO:0004113">
    <property type="term" value="F:2',3'-cyclic-nucleotide 3'-phosphodiesterase activity"/>
    <property type="evidence" value="ECO:0007669"/>
    <property type="project" value="InterPro"/>
</dbReference>
<dbReference type="KEGG" id="acr:Acry_1790"/>
<dbReference type="HOGENOM" id="CLU_081251_0_1_5"/>
<comment type="catalytic activity">
    <reaction evidence="2">
        <text>a 3'-end 2',3'-cyclophospho-ribonucleotide-RNA + H2O = a 3'-end 2'-phospho-ribonucleotide-RNA + H(+)</text>
        <dbReference type="Rhea" id="RHEA:11828"/>
        <dbReference type="Rhea" id="RHEA-COMP:10464"/>
        <dbReference type="Rhea" id="RHEA-COMP:17353"/>
        <dbReference type="ChEBI" id="CHEBI:15377"/>
        <dbReference type="ChEBI" id="CHEBI:15378"/>
        <dbReference type="ChEBI" id="CHEBI:83064"/>
        <dbReference type="ChEBI" id="CHEBI:173113"/>
        <dbReference type="EC" id="3.1.4.58"/>
    </reaction>
</comment>
<dbReference type="Gene3D" id="3.90.1140.10">
    <property type="entry name" value="Cyclic phosphodiesterase"/>
    <property type="match status" value="1"/>
</dbReference>
<dbReference type="EMBL" id="CP000697">
    <property type="protein sequence ID" value="ABQ30993.1"/>
    <property type="molecule type" value="Genomic_DNA"/>
</dbReference>
<dbReference type="eggNOG" id="COG1514">
    <property type="taxonomic scope" value="Bacteria"/>
</dbReference>
<dbReference type="PANTHER" id="PTHR35561:SF1">
    <property type="entry name" value="RNA 2',3'-CYCLIC PHOSPHODIESTERASE"/>
    <property type="match status" value="1"/>
</dbReference>
<keyword evidence="4" id="KW-0436">Ligase</keyword>
<feature type="active site" description="Proton acceptor" evidence="2">
    <location>
        <position position="120"/>
    </location>
</feature>
<evidence type="ECO:0000313" key="4">
    <source>
        <dbReference type="EMBL" id="ABQ30993.1"/>
    </source>
</evidence>
<dbReference type="GO" id="GO:0008664">
    <property type="term" value="F:RNA 2',3'-cyclic 3'-phosphodiesterase activity"/>
    <property type="evidence" value="ECO:0007669"/>
    <property type="project" value="UniProtKB-EC"/>
</dbReference>
<dbReference type="EC" id="3.1.4.58" evidence="2"/>
<comment type="similarity">
    <text evidence="2">Belongs to the 2H phosphoesterase superfamily. ThpR family.</text>
</comment>
<dbReference type="PANTHER" id="PTHR35561">
    <property type="entry name" value="RNA 2',3'-CYCLIC PHOSPHODIESTERASE"/>
    <property type="match status" value="1"/>
</dbReference>
<gene>
    <name evidence="4" type="ordered locus">Acry_1790</name>
</gene>
<feature type="short sequence motif" description="HXTX 2" evidence="2">
    <location>
        <begin position="120"/>
        <end position="123"/>
    </location>
</feature>
<proteinExistence type="inferred from homology"/>
<dbReference type="Pfam" id="PF02834">
    <property type="entry name" value="LigT_PEase"/>
    <property type="match status" value="2"/>
</dbReference>
<dbReference type="SUPFAM" id="SSF55144">
    <property type="entry name" value="LigT-like"/>
    <property type="match status" value="1"/>
</dbReference>
<sequence length="182" mass="20321">MRLFIALDLPWEIRQTLAGFAFNLQGARWVPAQNMHVTLRFIGEASRLQAEEIDHALAAIRAPGFPLTLAGAGWFEKGGRVTSLWIGVDRNPALLHLQSKIETALRRIGLPPERRRYAPHVTLARMDLPVGPRFAEFVQSHNLYRSPPIEVGHMTLFSSHLSDDHPAYTAEVEYELGAAPAP</sequence>
<comment type="function">
    <text evidence="2">Hydrolyzes RNA 2',3'-cyclic phosphodiester to an RNA 2'-phosphomonoester.</text>
</comment>